<sequence>LFSDAKILMATQFSSANISYISRNCNGCAHGFGRMSLSWDPDQSVVWLDPLPEFVHSLVARDFTE</sequence>
<dbReference type="OrthoDB" id="696499at2759"/>
<protein>
    <submittedName>
        <fullName evidence="1">Uncharacterized protein</fullName>
    </submittedName>
</protein>
<gene>
    <name evidence="1" type="ORF">BAE44_0020890</name>
</gene>
<proteinExistence type="predicted"/>
<organism evidence="1 2">
    <name type="scientific">Dichanthelium oligosanthes</name>
    <dbReference type="NCBI Taxonomy" id="888268"/>
    <lineage>
        <taxon>Eukaryota</taxon>
        <taxon>Viridiplantae</taxon>
        <taxon>Streptophyta</taxon>
        <taxon>Embryophyta</taxon>
        <taxon>Tracheophyta</taxon>
        <taxon>Spermatophyta</taxon>
        <taxon>Magnoliopsida</taxon>
        <taxon>Liliopsida</taxon>
        <taxon>Poales</taxon>
        <taxon>Poaceae</taxon>
        <taxon>PACMAD clade</taxon>
        <taxon>Panicoideae</taxon>
        <taxon>Panicodae</taxon>
        <taxon>Paniceae</taxon>
        <taxon>Dichantheliinae</taxon>
        <taxon>Dichanthelium</taxon>
    </lineage>
</organism>
<feature type="non-terminal residue" evidence="1">
    <location>
        <position position="1"/>
    </location>
</feature>
<dbReference type="AlphaFoldDB" id="A0A1E5UZ83"/>
<evidence type="ECO:0000313" key="1">
    <source>
        <dbReference type="EMBL" id="OEL18094.1"/>
    </source>
</evidence>
<dbReference type="EMBL" id="LWDX02057780">
    <property type="protein sequence ID" value="OEL18094.1"/>
    <property type="molecule type" value="Genomic_DNA"/>
</dbReference>
<dbReference type="Proteomes" id="UP000095767">
    <property type="component" value="Unassembled WGS sequence"/>
</dbReference>
<evidence type="ECO:0000313" key="2">
    <source>
        <dbReference type="Proteomes" id="UP000095767"/>
    </source>
</evidence>
<accession>A0A1E5UZ83</accession>
<keyword evidence="2" id="KW-1185">Reference proteome</keyword>
<comment type="caution">
    <text evidence="1">The sequence shown here is derived from an EMBL/GenBank/DDBJ whole genome shotgun (WGS) entry which is preliminary data.</text>
</comment>
<reference evidence="1 2" key="1">
    <citation type="submission" date="2016-09" db="EMBL/GenBank/DDBJ databases">
        <title>The draft genome of Dichanthelium oligosanthes: A C3 panicoid grass species.</title>
        <authorList>
            <person name="Studer A.J."/>
            <person name="Schnable J.C."/>
            <person name="Brutnell T.P."/>
        </authorList>
    </citation>
    <scope>NUCLEOTIDE SEQUENCE [LARGE SCALE GENOMIC DNA]</scope>
    <source>
        <strain evidence="2">cv. Kellogg 1175</strain>
        <tissue evidence="1">Leaf</tissue>
    </source>
</reference>
<name>A0A1E5UZ83_9POAL</name>